<dbReference type="AlphaFoldDB" id="A0A174GJD5"/>
<reference evidence="3 4" key="1">
    <citation type="submission" date="2015-09" db="EMBL/GenBank/DDBJ databases">
        <authorList>
            <consortium name="Pathogen Informatics"/>
        </authorList>
    </citation>
    <scope>NUCLEOTIDE SEQUENCE [LARGE SCALE GENOMIC DNA]</scope>
    <source>
        <strain evidence="3 4">2789STDY5608854</strain>
    </source>
</reference>
<evidence type="ECO:0000313" key="3">
    <source>
        <dbReference type="EMBL" id="CUO61090.1"/>
    </source>
</evidence>
<evidence type="ECO:0000313" key="4">
    <source>
        <dbReference type="Proteomes" id="UP000095746"/>
    </source>
</evidence>
<proteinExistence type="predicted"/>
<feature type="domain" description="EC042-2821-like Restriction Endonuclease-like" evidence="2">
    <location>
        <begin position="231"/>
        <end position="325"/>
    </location>
</feature>
<dbReference type="Pfam" id="PF18740">
    <property type="entry name" value="EC042_2821"/>
    <property type="match status" value="1"/>
</dbReference>
<evidence type="ECO:0000259" key="2">
    <source>
        <dbReference type="Pfam" id="PF18740"/>
    </source>
</evidence>
<name>A0A174GJD5_FLAPL</name>
<dbReference type="InterPro" id="IPR022104">
    <property type="entry name" value="DUF3644"/>
</dbReference>
<dbReference type="RefSeq" id="WP_021630078.1">
    <property type="nucleotide sequence ID" value="NZ_JADNAN010000135.1"/>
</dbReference>
<dbReference type="Pfam" id="PF12358">
    <property type="entry name" value="DUF3644"/>
    <property type="match status" value="1"/>
</dbReference>
<accession>A0A174GJD5</accession>
<organism evidence="3 4">
    <name type="scientific">Flavonifractor plautii</name>
    <name type="common">Fusobacterium plautii</name>
    <dbReference type="NCBI Taxonomy" id="292800"/>
    <lineage>
        <taxon>Bacteria</taxon>
        <taxon>Bacillati</taxon>
        <taxon>Bacillota</taxon>
        <taxon>Clostridia</taxon>
        <taxon>Eubacteriales</taxon>
        <taxon>Oscillospiraceae</taxon>
        <taxon>Flavonifractor</taxon>
    </lineage>
</organism>
<dbReference type="InterPro" id="IPR049530">
    <property type="entry name" value="EC042_2821"/>
</dbReference>
<dbReference type="Proteomes" id="UP000095746">
    <property type="component" value="Unassembled WGS sequence"/>
</dbReference>
<feature type="domain" description="DUF3644" evidence="1">
    <location>
        <begin position="10"/>
        <end position="184"/>
    </location>
</feature>
<dbReference type="EMBL" id="CYZT01000125">
    <property type="protein sequence ID" value="CUO61090.1"/>
    <property type="molecule type" value="Genomic_DNA"/>
</dbReference>
<protein>
    <submittedName>
        <fullName evidence="3">Protein of uncharacterized function (DUF3644)</fullName>
    </submittedName>
</protein>
<evidence type="ECO:0000259" key="1">
    <source>
        <dbReference type="Pfam" id="PF12358"/>
    </source>
</evidence>
<sequence length="333" mass="38873">MATNSVIAEKLLDKSKEAFLLAIEVYNKPSIRYRVEGFSFFICNAWELMLKAHIINTLGEHEIYYRDNPNRTITLENCIKIVFTNEHAPIRKNLLRIVELRNTSTHFIVEEYEMVYIPLFQACIFNFTEKMSEFHGIDMTSVVPQNFLALSVSMCGLNEAEIRAKYPGQISEKLLSTSKVIDSEILHNNSDFAIRVEHYHYLTKDRRKATETFGIANDSDAKIQIIKELKDPNDSFKYTAKKCLKEVNSRLLRAKVQLLYNGSAVSFNMYHFNLFTTYYSMKENPKFCYIFRVNAAPTYSYSIQAIDFIADEIKKDPRNIIRSLKEQLKKKRR</sequence>
<gene>
    <name evidence="3" type="ORF">ERS852411_01839</name>
</gene>